<evidence type="ECO:0000313" key="1">
    <source>
        <dbReference type="EMBL" id="CAG8760918.1"/>
    </source>
</evidence>
<keyword evidence="2" id="KW-1185">Reference proteome</keyword>
<evidence type="ECO:0000313" key="2">
    <source>
        <dbReference type="Proteomes" id="UP000789901"/>
    </source>
</evidence>
<dbReference type="EMBL" id="CAJVQB010013250">
    <property type="protein sequence ID" value="CAG8760918.1"/>
    <property type="molecule type" value="Genomic_DNA"/>
</dbReference>
<sequence length="196" mass="22437">MSLVLTGMLGMLRHDLQQGQLEMLKESSKVKSQDLLDNSLTINLEDTNADVYLEKEFEESLQFGAEVEDIDMEDGLTIESLFNIQMYEQIQEETIERSLIVYSQTPTSTSEDCSVFNEMIFVKINGPNLSKDDDKEVDNEIVNEIEFVSFMANKITIALQDWIDLLDPIFGLNNSQEKTVLSKEEINMEFESRSLV</sequence>
<name>A0ABN7VDL2_GIGMA</name>
<protein>
    <submittedName>
        <fullName evidence="1">21538_t:CDS:1</fullName>
    </submittedName>
</protein>
<proteinExistence type="predicted"/>
<gene>
    <name evidence="1" type="ORF">GMARGA_LOCUS17468</name>
</gene>
<organism evidence="1 2">
    <name type="scientific">Gigaspora margarita</name>
    <dbReference type="NCBI Taxonomy" id="4874"/>
    <lineage>
        <taxon>Eukaryota</taxon>
        <taxon>Fungi</taxon>
        <taxon>Fungi incertae sedis</taxon>
        <taxon>Mucoromycota</taxon>
        <taxon>Glomeromycotina</taxon>
        <taxon>Glomeromycetes</taxon>
        <taxon>Diversisporales</taxon>
        <taxon>Gigasporaceae</taxon>
        <taxon>Gigaspora</taxon>
    </lineage>
</organism>
<reference evidence="1 2" key="1">
    <citation type="submission" date="2021-06" db="EMBL/GenBank/DDBJ databases">
        <authorList>
            <person name="Kallberg Y."/>
            <person name="Tangrot J."/>
            <person name="Rosling A."/>
        </authorList>
    </citation>
    <scope>NUCLEOTIDE SEQUENCE [LARGE SCALE GENOMIC DNA]</scope>
    <source>
        <strain evidence="1 2">120-4 pot B 10/14</strain>
    </source>
</reference>
<comment type="caution">
    <text evidence="1">The sequence shown here is derived from an EMBL/GenBank/DDBJ whole genome shotgun (WGS) entry which is preliminary data.</text>
</comment>
<dbReference type="Proteomes" id="UP000789901">
    <property type="component" value="Unassembled WGS sequence"/>
</dbReference>
<accession>A0ABN7VDL2</accession>